<gene>
    <name evidence="1" type="ORF">MRB53_020566</name>
</gene>
<evidence type="ECO:0000313" key="1">
    <source>
        <dbReference type="EMBL" id="KAJ8627259.1"/>
    </source>
</evidence>
<accession>A0ACC2L1D0</accession>
<dbReference type="Proteomes" id="UP001234297">
    <property type="component" value="Chromosome 6"/>
</dbReference>
<name>A0ACC2L1D0_PERAE</name>
<proteinExistence type="predicted"/>
<protein>
    <submittedName>
        <fullName evidence="1">Uncharacterized protein</fullName>
    </submittedName>
</protein>
<evidence type="ECO:0000313" key="2">
    <source>
        <dbReference type="Proteomes" id="UP001234297"/>
    </source>
</evidence>
<keyword evidence="2" id="KW-1185">Reference proteome</keyword>
<comment type="caution">
    <text evidence="1">The sequence shown here is derived from an EMBL/GenBank/DDBJ whole genome shotgun (WGS) entry which is preliminary data.</text>
</comment>
<organism evidence="1 2">
    <name type="scientific">Persea americana</name>
    <name type="common">Avocado</name>
    <dbReference type="NCBI Taxonomy" id="3435"/>
    <lineage>
        <taxon>Eukaryota</taxon>
        <taxon>Viridiplantae</taxon>
        <taxon>Streptophyta</taxon>
        <taxon>Embryophyta</taxon>
        <taxon>Tracheophyta</taxon>
        <taxon>Spermatophyta</taxon>
        <taxon>Magnoliopsida</taxon>
        <taxon>Magnoliidae</taxon>
        <taxon>Laurales</taxon>
        <taxon>Lauraceae</taxon>
        <taxon>Persea</taxon>
    </lineage>
</organism>
<sequence length="142" mass="15393">MEREKENRAKMMTTKSIDRLMVIYMNRGKRSRHGSAVVDALAQAATTQPPVIRSSHAENTPEGAGQATPAQPRVTQSSHVDSMPEQVAEFGKRTIFLEGLVLQLAERVGIDPSIIHCGDGSSVGAREATSEGGGSFLKFHYQ</sequence>
<reference evidence="1 2" key="1">
    <citation type="journal article" date="2022" name="Hortic Res">
        <title>A haplotype resolved chromosomal level avocado genome allows analysis of novel avocado genes.</title>
        <authorList>
            <person name="Nath O."/>
            <person name="Fletcher S.J."/>
            <person name="Hayward A."/>
            <person name="Shaw L.M."/>
            <person name="Masouleh A.K."/>
            <person name="Furtado A."/>
            <person name="Henry R.J."/>
            <person name="Mitter N."/>
        </authorList>
    </citation>
    <scope>NUCLEOTIDE SEQUENCE [LARGE SCALE GENOMIC DNA]</scope>
    <source>
        <strain evidence="2">cv. Hass</strain>
    </source>
</reference>
<dbReference type="EMBL" id="CM056814">
    <property type="protein sequence ID" value="KAJ8627259.1"/>
    <property type="molecule type" value="Genomic_DNA"/>
</dbReference>